<dbReference type="EMBL" id="CAUYUE010000017">
    <property type="protein sequence ID" value="CAK0787712.1"/>
    <property type="molecule type" value="Genomic_DNA"/>
</dbReference>
<evidence type="ECO:0000313" key="2">
    <source>
        <dbReference type="EMBL" id="CAK0787712.1"/>
    </source>
</evidence>
<accession>A0AAV1IKB3</accession>
<dbReference type="SMART" id="SM00318">
    <property type="entry name" value="SNc"/>
    <property type="match status" value="1"/>
</dbReference>
<evidence type="ECO:0000313" key="3">
    <source>
        <dbReference type="Proteomes" id="UP001314263"/>
    </source>
</evidence>
<dbReference type="InterPro" id="IPR016071">
    <property type="entry name" value="Staphylococal_nuclease_OB-fold"/>
</dbReference>
<proteinExistence type="predicted"/>
<dbReference type="AlphaFoldDB" id="A0AAV1IKB3"/>
<dbReference type="Proteomes" id="UP001314263">
    <property type="component" value="Unassembled WGS sequence"/>
</dbReference>
<feature type="domain" description="TNase-like" evidence="1">
    <location>
        <begin position="89"/>
        <end position="206"/>
    </location>
</feature>
<evidence type="ECO:0000259" key="1">
    <source>
        <dbReference type="PROSITE" id="PS50830"/>
    </source>
</evidence>
<dbReference type="SUPFAM" id="SSF50199">
    <property type="entry name" value="Staphylococcal nuclease"/>
    <property type="match status" value="1"/>
</dbReference>
<dbReference type="PROSITE" id="PS50830">
    <property type="entry name" value="TNASE_3"/>
    <property type="match status" value="1"/>
</dbReference>
<keyword evidence="3" id="KW-1185">Reference proteome</keyword>
<name>A0AAV1IKB3_9CHLO</name>
<reference evidence="2 3" key="1">
    <citation type="submission" date="2023-10" db="EMBL/GenBank/DDBJ databases">
        <authorList>
            <person name="Maclean D."/>
            <person name="Macfadyen A."/>
        </authorList>
    </citation>
    <scope>NUCLEOTIDE SEQUENCE [LARGE SCALE GENOMIC DNA]</scope>
</reference>
<dbReference type="Pfam" id="PF00565">
    <property type="entry name" value="SNase"/>
    <property type="match status" value="1"/>
</dbReference>
<gene>
    <name evidence="2" type="ORF">CVIRNUC_010934</name>
</gene>
<protein>
    <recommendedName>
        <fullName evidence="1">TNase-like domain-containing protein</fullName>
    </recommendedName>
</protein>
<dbReference type="Gene3D" id="2.40.50.90">
    <property type="match status" value="1"/>
</dbReference>
<dbReference type="PANTHER" id="PTHR12302">
    <property type="entry name" value="EBNA2 BINDING PROTEIN P100"/>
    <property type="match status" value="1"/>
</dbReference>
<comment type="caution">
    <text evidence="2">The sequence shown here is derived from an EMBL/GenBank/DDBJ whole genome shotgun (WGS) entry which is preliminary data.</text>
</comment>
<dbReference type="PANTHER" id="PTHR12302:SF26">
    <property type="entry name" value="BLR1266 PROTEIN"/>
    <property type="match status" value="1"/>
</dbReference>
<dbReference type="InterPro" id="IPR035437">
    <property type="entry name" value="SNase_OB-fold_sf"/>
</dbReference>
<organism evidence="2 3">
    <name type="scientific">Coccomyxa viridis</name>
    <dbReference type="NCBI Taxonomy" id="1274662"/>
    <lineage>
        <taxon>Eukaryota</taxon>
        <taxon>Viridiplantae</taxon>
        <taxon>Chlorophyta</taxon>
        <taxon>core chlorophytes</taxon>
        <taxon>Trebouxiophyceae</taxon>
        <taxon>Trebouxiophyceae incertae sedis</taxon>
        <taxon>Coccomyxaceae</taxon>
        <taxon>Coccomyxa</taxon>
    </lineage>
</organism>
<sequence>MQVPLHSASSILGCSNIRTRRRLSNLRQPALRITLHAPQCEGLRCSSKLPLPFPRGWASPICSFLAAIVCLISSGCAEAEHQILEGPARVIDGDTLEVAGQRVRLFGLDAPEKAQSCSDGDGNPYACGLRSKEALEAKLRGASVLCEVKGRDLYGRNVSRCSVDSKADIGQWLVSNGYAIAYRQYSKAYVDDEAVAQHLGRGIWKGDFEVPADWRREQKNGSATVMRPPLSMPTIKDSKLEGIASLWKRLIEGNQEASSRSCNIKGNISKRGRIMFLPTDKGYDSVKIDTEVGEKWFCNVAEAKKAGWRQTKV</sequence>